<dbReference type="SUPFAM" id="SSF102712">
    <property type="entry name" value="JAB1/MPN domain"/>
    <property type="match status" value="1"/>
</dbReference>
<accession>A0AAE1E6R3</accession>
<dbReference type="Gene3D" id="3.40.140.10">
    <property type="entry name" value="Cytidine Deaminase, domain 2"/>
    <property type="match status" value="1"/>
</dbReference>
<dbReference type="AlphaFoldDB" id="A0AAE1E6R3"/>
<sequence>MESALPGQSHAMPTKEKEEEDEENEEVEDSEASSSNEDEESMKKAVQALTCRKVTLNMLMEDGLIEAGNSVLTIDYLGQRFEADLLPSGKIKWHGSEEEFGTPSAWALHCKRLVNPIKRSGCGWASVRYKNKKLDIWKSIWARKQRLSSSSKSPQISPGSRLSSSSSVADQAGHSPGLASPTGLRGVAGPTRLVSPPSCSSTGVSISSATTTTTTSSTTSSITTPQSPPAVVSVASDDAKSTPASASLSSPLSSSPSSSVPVPKIDSEGLQSSSDHKPTQIASAAAGSESQAAGDQDSSKATEAALPDTEANKAPSGDVQLGSTLAGSGNPSSSHTLPQEAGDGQSPSKKARKDDVFSLKLSRELPSPTPGPLPPKAILQQPVKASQAQLGLERGSWDGFQQHHQSHTKRRTSVPYSSLGQRGLDVDPFTLIKCENFDSLSKIQPFTVSISSNSLLLMDFHCHLTKSEVVGYLGGRWDCQRQHLSIEQAFPAKCRLGDKDRSTIVEDEIRRSMCQKGMMVVGWYHSHPTCPPDPSLRDLDCQMAYQLRMRGSGAIYLPCVGFILSPFEKFPPKQDSKIQAYWVMPNLEHPTSFNIPMHVTHSVVRDVSLTEDLLADMKSLCEFYSGAVDKIRLREQWGEAITYMDKIKASLRSKLPQDQLDSSTFLDYVQQLLGDMK</sequence>
<feature type="domain" description="MPN" evidence="8">
    <location>
        <begin position="448"/>
        <end position="587"/>
    </location>
</feature>
<dbReference type="PANTHER" id="PTHR10410">
    <property type="entry name" value="EUKARYOTIC TRANSLATION INITIATION FACTOR 3 -RELATED"/>
    <property type="match status" value="1"/>
</dbReference>
<feature type="region of interest" description="Disordered" evidence="7">
    <location>
        <begin position="1"/>
        <end position="44"/>
    </location>
</feature>
<keyword evidence="1" id="KW-0645">Protease</keyword>
<dbReference type="FunFam" id="3.40.140.10:FF:000053">
    <property type="entry name" value="MPN domain-containing protein CG4751"/>
    <property type="match status" value="1"/>
</dbReference>
<dbReference type="Pfam" id="PF18755">
    <property type="entry name" value="RAMA"/>
    <property type="match status" value="1"/>
</dbReference>
<keyword evidence="4" id="KW-0862">Zinc</keyword>
<feature type="region of interest" description="Disordered" evidence="7">
    <location>
        <begin position="148"/>
        <end position="355"/>
    </location>
</feature>
<keyword evidence="3" id="KW-0378">Hydrolase</keyword>
<organism evidence="9 10">
    <name type="scientific">Elysia crispata</name>
    <name type="common">lettuce slug</name>
    <dbReference type="NCBI Taxonomy" id="231223"/>
    <lineage>
        <taxon>Eukaryota</taxon>
        <taxon>Metazoa</taxon>
        <taxon>Spiralia</taxon>
        <taxon>Lophotrochozoa</taxon>
        <taxon>Mollusca</taxon>
        <taxon>Gastropoda</taxon>
        <taxon>Heterobranchia</taxon>
        <taxon>Euthyneura</taxon>
        <taxon>Panpulmonata</taxon>
        <taxon>Sacoglossa</taxon>
        <taxon>Placobranchoidea</taxon>
        <taxon>Plakobranchidae</taxon>
        <taxon>Elysia</taxon>
    </lineage>
</organism>
<comment type="similarity">
    <text evidence="6">Belongs to the peptidase M67 family.</text>
</comment>
<dbReference type="GO" id="GO:0006508">
    <property type="term" value="P:proteolysis"/>
    <property type="evidence" value="ECO:0007669"/>
    <property type="project" value="UniProtKB-KW"/>
</dbReference>
<dbReference type="CDD" id="cd08067">
    <property type="entry name" value="MPN_2A_DUB"/>
    <property type="match status" value="1"/>
</dbReference>
<feature type="compositionally biased region" description="Acidic residues" evidence="7">
    <location>
        <begin position="18"/>
        <end position="40"/>
    </location>
</feature>
<dbReference type="Proteomes" id="UP001283361">
    <property type="component" value="Unassembled WGS sequence"/>
</dbReference>
<feature type="compositionally biased region" description="Polar residues" evidence="7">
    <location>
        <begin position="321"/>
        <end position="337"/>
    </location>
</feature>
<protein>
    <recommendedName>
        <fullName evidence="8">MPN domain-containing protein</fullName>
    </recommendedName>
</protein>
<evidence type="ECO:0000256" key="3">
    <source>
        <dbReference type="ARBA" id="ARBA00022801"/>
    </source>
</evidence>
<dbReference type="EMBL" id="JAWDGP010001023">
    <property type="protein sequence ID" value="KAK3795630.1"/>
    <property type="molecule type" value="Genomic_DNA"/>
</dbReference>
<evidence type="ECO:0000256" key="1">
    <source>
        <dbReference type="ARBA" id="ARBA00022670"/>
    </source>
</evidence>
<evidence type="ECO:0000256" key="4">
    <source>
        <dbReference type="ARBA" id="ARBA00022833"/>
    </source>
</evidence>
<keyword evidence="10" id="KW-1185">Reference proteome</keyword>
<evidence type="ECO:0000256" key="5">
    <source>
        <dbReference type="ARBA" id="ARBA00023049"/>
    </source>
</evidence>
<reference evidence="9" key="1">
    <citation type="journal article" date="2023" name="G3 (Bethesda)">
        <title>A reference genome for the long-term kleptoplast-retaining sea slug Elysia crispata morphotype clarki.</title>
        <authorList>
            <person name="Eastman K.E."/>
            <person name="Pendleton A.L."/>
            <person name="Shaikh M.A."/>
            <person name="Suttiyut T."/>
            <person name="Ogas R."/>
            <person name="Tomko P."/>
            <person name="Gavelis G."/>
            <person name="Widhalm J.R."/>
            <person name="Wisecaver J.H."/>
        </authorList>
    </citation>
    <scope>NUCLEOTIDE SEQUENCE</scope>
    <source>
        <strain evidence="9">ECLA1</strain>
    </source>
</reference>
<comment type="caution">
    <text evidence="9">The sequence shown here is derived from an EMBL/GenBank/DDBJ whole genome shotgun (WGS) entry which is preliminary data.</text>
</comment>
<dbReference type="GO" id="GO:0046872">
    <property type="term" value="F:metal ion binding"/>
    <property type="evidence" value="ECO:0007669"/>
    <property type="project" value="UniProtKB-KW"/>
</dbReference>
<dbReference type="GO" id="GO:0008237">
    <property type="term" value="F:metallopeptidase activity"/>
    <property type="evidence" value="ECO:0007669"/>
    <property type="project" value="UniProtKB-KW"/>
</dbReference>
<feature type="compositionally biased region" description="Low complexity" evidence="7">
    <location>
        <begin position="195"/>
        <end position="225"/>
    </location>
</feature>
<dbReference type="InterPro" id="IPR050242">
    <property type="entry name" value="JAMM_MPN+_peptidase_M67A"/>
</dbReference>
<evidence type="ECO:0000256" key="7">
    <source>
        <dbReference type="SAM" id="MobiDB-lite"/>
    </source>
</evidence>
<evidence type="ECO:0000313" key="10">
    <source>
        <dbReference type="Proteomes" id="UP001283361"/>
    </source>
</evidence>
<dbReference type="InterPro" id="IPR000555">
    <property type="entry name" value="JAMM/MPN+_dom"/>
</dbReference>
<evidence type="ECO:0000313" key="9">
    <source>
        <dbReference type="EMBL" id="KAK3795630.1"/>
    </source>
</evidence>
<proteinExistence type="inferred from homology"/>
<keyword evidence="5" id="KW-0482">Metalloprotease</keyword>
<dbReference type="Pfam" id="PF01398">
    <property type="entry name" value="JAB"/>
    <property type="match status" value="1"/>
</dbReference>
<dbReference type="InterPro" id="IPR037518">
    <property type="entry name" value="MPN"/>
</dbReference>
<dbReference type="PROSITE" id="PS50249">
    <property type="entry name" value="MPN"/>
    <property type="match status" value="1"/>
</dbReference>
<evidence type="ECO:0000256" key="2">
    <source>
        <dbReference type="ARBA" id="ARBA00022723"/>
    </source>
</evidence>
<feature type="compositionally biased region" description="Low complexity" evidence="7">
    <location>
        <begin position="243"/>
        <end position="263"/>
    </location>
</feature>
<feature type="compositionally biased region" description="Low complexity" evidence="7">
    <location>
        <begin position="282"/>
        <end position="294"/>
    </location>
</feature>
<evidence type="ECO:0000256" key="6">
    <source>
        <dbReference type="ARBA" id="ARBA00061577"/>
    </source>
</evidence>
<feature type="compositionally biased region" description="Low complexity" evidence="7">
    <location>
        <begin position="148"/>
        <end position="167"/>
    </location>
</feature>
<evidence type="ECO:0000259" key="8">
    <source>
        <dbReference type="PROSITE" id="PS50249"/>
    </source>
</evidence>
<keyword evidence="2" id="KW-0479">Metal-binding</keyword>
<gene>
    <name evidence="9" type="ORF">RRG08_025682</name>
</gene>
<name>A0AAE1E6R3_9GAST</name>
<dbReference type="InterPro" id="IPR040843">
    <property type="entry name" value="RAMA"/>
</dbReference>